<feature type="domain" description="UspA" evidence="5">
    <location>
        <begin position="175"/>
        <end position="288"/>
    </location>
</feature>
<evidence type="ECO:0000256" key="3">
    <source>
        <dbReference type="ARBA" id="ARBA00022490"/>
    </source>
</evidence>
<evidence type="ECO:0000256" key="2">
    <source>
        <dbReference type="ARBA" id="ARBA00008791"/>
    </source>
</evidence>
<dbReference type="RefSeq" id="WP_290260017.1">
    <property type="nucleotide sequence ID" value="NZ_JAUFQG010000004.1"/>
</dbReference>
<evidence type="ECO:0000256" key="1">
    <source>
        <dbReference type="ARBA" id="ARBA00004496"/>
    </source>
</evidence>
<dbReference type="PANTHER" id="PTHR47892:SF1">
    <property type="entry name" value="UNIVERSAL STRESS PROTEIN E"/>
    <property type="match status" value="1"/>
</dbReference>
<gene>
    <name evidence="6" type="ORF">ACFOX3_03050</name>
</gene>
<dbReference type="EMBL" id="JBHSCX010000003">
    <property type="protein sequence ID" value="MFC4361262.1"/>
    <property type="molecule type" value="Genomic_DNA"/>
</dbReference>
<keyword evidence="7" id="KW-1185">Reference proteome</keyword>
<dbReference type="PANTHER" id="PTHR47892">
    <property type="entry name" value="UNIVERSAL STRESS PROTEIN E"/>
    <property type="match status" value="1"/>
</dbReference>
<dbReference type="Gene3D" id="3.40.50.12370">
    <property type="match status" value="1"/>
</dbReference>
<dbReference type="Pfam" id="PF00582">
    <property type="entry name" value="Usp"/>
    <property type="match status" value="2"/>
</dbReference>
<evidence type="ECO:0000313" key="6">
    <source>
        <dbReference type="EMBL" id="MFC4361262.1"/>
    </source>
</evidence>
<protein>
    <submittedName>
        <fullName evidence="6">Universal stress protein</fullName>
    </submittedName>
</protein>
<evidence type="ECO:0000259" key="5">
    <source>
        <dbReference type="Pfam" id="PF00582"/>
    </source>
</evidence>
<feature type="domain" description="UspA" evidence="5">
    <location>
        <begin position="9"/>
        <end position="146"/>
    </location>
</feature>
<comment type="similarity">
    <text evidence="2">Belongs to the universal stress protein A family.</text>
</comment>
<reference evidence="7" key="1">
    <citation type="journal article" date="2019" name="Int. J. Syst. Evol. Microbiol.">
        <title>The Global Catalogue of Microorganisms (GCM) 10K type strain sequencing project: providing services to taxonomists for standard genome sequencing and annotation.</title>
        <authorList>
            <consortium name="The Broad Institute Genomics Platform"/>
            <consortium name="The Broad Institute Genome Sequencing Center for Infectious Disease"/>
            <person name="Wu L."/>
            <person name="Ma J."/>
        </authorList>
    </citation>
    <scope>NUCLEOTIDE SEQUENCE [LARGE SCALE GENOMIC DNA]</scope>
    <source>
        <strain evidence="7">CECT 8570</strain>
    </source>
</reference>
<evidence type="ECO:0000256" key="4">
    <source>
        <dbReference type="ARBA" id="ARBA00037131"/>
    </source>
</evidence>
<keyword evidence="3" id="KW-0963">Cytoplasm</keyword>
<accession>A0ABV8V2A3</accession>
<dbReference type="SUPFAM" id="SSF52402">
    <property type="entry name" value="Adenine nucleotide alpha hydrolases-like"/>
    <property type="match status" value="2"/>
</dbReference>
<evidence type="ECO:0000313" key="7">
    <source>
        <dbReference type="Proteomes" id="UP001595840"/>
    </source>
</evidence>
<dbReference type="Proteomes" id="UP001595840">
    <property type="component" value="Unassembled WGS sequence"/>
</dbReference>
<proteinExistence type="inferred from homology"/>
<organism evidence="6 7">
    <name type="scientific">Simiduia curdlanivorans</name>
    <dbReference type="NCBI Taxonomy" id="1492769"/>
    <lineage>
        <taxon>Bacteria</taxon>
        <taxon>Pseudomonadati</taxon>
        <taxon>Pseudomonadota</taxon>
        <taxon>Gammaproteobacteria</taxon>
        <taxon>Cellvibrionales</taxon>
        <taxon>Cellvibrionaceae</taxon>
        <taxon>Simiduia</taxon>
    </lineage>
</organism>
<comment type="function">
    <text evidence="4">Required for resistance to DNA-damaging agents.</text>
</comment>
<name>A0ABV8V2A3_9GAMM</name>
<comment type="subcellular location">
    <subcellularLocation>
        <location evidence="1">Cytoplasm</location>
    </subcellularLocation>
</comment>
<dbReference type="InterPro" id="IPR006016">
    <property type="entry name" value="UspA"/>
</dbReference>
<comment type="caution">
    <text evidence="6">The sequence shown here is derived from an EMBL/GenBank/DDBJ whole genome shotgun (WGS) entry which is preliminary data.</text>
</comment>
<sequence length="289" mass="32091">MDKNMAGNKLLVVIDPLTDDQLALGRAVKLALEIKAGLHLFCCTYLTEEELLAYDSRKDAKHSQVQETKAWLQELAQPIKNQGLEVSCEVVWNQKWEMMVAQSAGRFDATLIVKSSFQHSAMSRKFQRTSDFYLMRTAPCPVLLVKSDEAWQNSIILAAVSLNQNEPEHEILNNRILTQAQRLAKATGFELHLVSAVEKTPNFVKLFHLLEHNEAPDQQLAAERFGIPSANMHLREGNAKAVIIDLTQELHADILVIGSAARAGVKAALVGNTAEKILDNIETDVMVVG</sequence>